<keyword evidence="2" id="KW-0808">Transferase</keyword>
<dbReference type="RefSeq" id="WP_379838275.1">
    <property type="nucleotide sequence ID" value="NZ_JBHRYQ010000001.1"/>
</dbReference>
<proteinExistence type="predicted"/>
<dbReference type="InterPro" id="IPR000182">
    <property type="entry name" value="GNAT_dom"/>
</dbReference>
<evidence type="ECO:0000259" key="1">
    <source>
        <dbReference type="PROSITE" id="PS51186"/>
    </source>
</evidence>
<dbReference type="Pfam" id="PF00583">
    <property type="entry name" value="Acetyltransf_1"/>
    <property type="match status" value="1"/>
</dbReference>
<organism evidence="2 3">
    <name type="scientific">Lacihabitans lacunae</name>
    <dbReference type="NCBI Taxonomy" id="1028214"/>
    <lineage>
        <taxon>Bacteria</taxon>
        <taxon>Pseudomonadati</taxon>
        <taxon>Bacteroidota</taxon>
        <taxon>Cytophagia</taxon>
        <taxon>Cytophagales</taxon>
        <taxon>Leadbetterellaceae</taxon>
        <taxon>Lacihabitans</taxon>
    </lineage>
</organism>
<dbReference type="EC" id="2.3.-.-" evidence="2"/>
<evidence type="ECO:0000313" key="2">
    <source>
        <dbReference type="EMBL" id="MFC3811436.1"/>
    </source>
</evidence>
<keyword evidence="3" id="KW-1185">Reference proteome</keyword>
<feature type="domain" description="N-acetyltransferase" evidence="1">
    <location>
        <begin position="1"/>
        <end position="142"/>
    </location>
</feature>
<dbReference type="CDD" id="cd04301">
    <property type="entry name" value="NAT_SF"/>
    <property type="match status" value="1"/>
</dbReference>
<comment type="caution">
    <text evidence="2">The sequence shown here is derived from an EMBL/GenBank/DDBJ whole genome shotgun (WGS) entry which is preliminary data.</text>
</comment>
<dbReference type="PROSITE" id="PS51186">
    <property type="entry name" value="GNAT"/>
    <property type="match status" value="1"/>
</dbReference>
<dbReference type="InterPro" id="IPR016181">
    <property type="entry name" value="Acyl_CoA_acyltransferase"/>
</dbReference>
<dbReference type="Gene3D" id="3.40.630.30">
    <property type="match status" value="1"/>
</dbReference>
<accession>A0ABV7YWY3</accession>
<evidence type="ECO:0000313" key="3">
    <source>
        <dbReference type="Proteomes" id="UP001595616"/>
    </source>
</evidence>
<protein>
    <submittedName>
        <fullName evidence="2">GNAT family N-acetyltransferase</fullName>
        <ecNumber evidence="2">2.3.-.-</ecNumber>
    </submittedName>
</protein>
<dbReference type="SUPFAM" id="SSF55729">
    <property type="entry name" value="Acyl-CoA N-acyltransferases (Nat)"/>
    <property type="match status" value="1"/>
</dbReference>
<dbReference type="GO" id="GO:0016746">
    <property type="term" value="F:acyltransferase activity"/>
    <property type="evidence" value="ECO:0007669"/>
    <property type="project" value="UniProtKB-KW"/>
</dbReference>
<gene>
    <name evidence="2" type="ORF">ACFOOI_12290</name>
</gene>
<dbReference type="Proteomes" id="UP001595616">
    <property type="component" value="Unassembled WGS sequence"/>
</dbReference>
<sequence>MIFREAKVEDIYQMQTIRNSVNENVLLDPNKVTYADYHSFITQNGKGWVCEIENKIVGFAIVDFVDHNIWALFLKQEFEKKGIGYELHRLMLDWYFSKTKTTVWLSTTANTRADYFYRQAGWMPMGSYGEDEIKFEMPYEIWAKK</sequence>
<keyword evidence="2" id="KW-0012">Acyltransferase</keyword>
<name>A0ABV7YWY3_9BACT</name>
<dbReference type="EMBL" id="JBHRYQ010000001">
    <property type="protein sequence ID" value="MFC3811436.1"/>
    <property type="molecule type" value="Genomic_DNA"/>
</dbReference>
<reference evidence="3" key="1">
    <citation type="journal article" date="2019" name="Int. J. Syst. Evol. Microbiol.">
        <title>The Global Catalogue of Microorganisms (GCM) 10K type strain sequencing project: providing services to taxonomists for standard genome sequencing and annotation.</title>
        <authorList>
            <consortium name="The Broad Institute Genomics Platform"/>
            <consortium name="The Broad Institute Genome Sequencing Center for Infectious Disease"/>
            <person name="Wu L."/>
            <person name="Ma J."/>
        </authorList>
    </citation>
    <scope>NUCLEOTIDE SEQUENCE [LARGE SCALE GENOMIC DNA]</scope>
    <source>
        <strain evidence="3">CECT 7956</strain>
    </source>
</reference>